<dbReference type="STRING" id="857566.A0A1E3PCR3"/>
<sequence length="227" mass="24822">MSVTPIYPEVLWAQRSNEDIPEKNVIYLSILCQDTTEPKIELSATTLTFSASGDNEDLENPRPYAVTIEFFAEIDPDQSKYSVSGRGVTFVIRKKQPQAEFWPRLTKEKAKYHYIKTDFNKWVDEDEQEEEDEQPDQAAMGGMPGGMPGASGFDMSQLAGMGGMGGMPGMEGMGGMPGGMEGFDMSKLAQMAGMDGMDLSKLAGGAEGADDADEEDDEDDEDDEQLP</sequence>
<dbReference type="InterPro" id="IPR008978">
    <property type="entry name" value="HSP20-like_chaperone"/>
</dbReference>
<dbReference type="GO" id="GO:0051131">
    <property type="term" value="P:chaperone-mediated protein complex assembly"/>
    <property type="evidence" value="ECO:0007669"/>
    <property type="project" value="TreeGrafter"/>
</dbReference>
<keyword evidence="5" id="KW-1185">Reference proteome</keyword>
<dbReference type="CDD" id="cd06465">
    <property type="entry name" value="p23_hB-ind1_like"/>
    <property type="match status" value="1"/>
</dbReference>
<comment type="similarity">
    <text evidence="1">Belongs to the p23/wos2 family.</text>
</comment>
<feature type="region of interest" description="Disordered" evidence="2">
    <location>
        <begin position="122"/>
        <end position="178"/>
    </location>
</feature>
<dbReference type="AlphaFoldDB" id="A0A1E3PCR3"/>
<feature type="compositionally biased region" description="Acidic residues" evidence="2">
    <location>
        <begin position="124"/>
        <end position="135"/>
    </location>
</feature>
<dbReference type="FunFam" id="2.60.40.790:FF:000013">
    <property type="entry name" value="Very-long-chain (3R)-3-hydroxyacyl-CoA dehydratase"/>
    <property type="match status" value="1"/>
</dbReference>
<reference evidence="4 5" key="1">
    <citation type="journal article" date="2016" name="Proc. Natl. Acad. Sci. U.S.A.">
        <title>Comparative genomics of biotechnologically important yeasts.</title>
        <authorList>
            <person name="Riley R."/>
            <person name="Haridas S."/>
            <person name="Wolfe K.H."/>
            <person name="Lopes M.R."/>
            <person name="Hittinger C.T."/>
            <person name="Goeker M."/>
            <person name="Salamov A.A."/>
            <person name="Wisecaver J.H."/>
            <person name="Long T.M."/>
            <person name="Calvey C.H."/>
            <person name="Aerts A.L."/>
            <person name="Barry K.W."/>
            <person name="Choi C."/>
            <person name="Clum A."/>
            <person name="Coughlan A.Y."/>
            <person name="Deshpande S."/>
            <person name="Douglass A.P."/>
            <person name="Hanson S.J."/>
            <person name="Klenk H.-P."/>
            <person name="LaButti K.M."/>
            <person name="Lapidus A."/>
            <person name="Lindquist E.A."/>
            <person name="Lipzen A.M."/>
            <person name="Meier-Kolthoff J.P."/>
            <person name="Ohm R.A."/>
            <person name="Otillar R.P."/>
            <person name="Pangilinan J.L."/>
            <person name="Peng Y."/>
            <person name="Rokas A."/>
            <person name="Rosa C.A."/>
            <person name="Scheuner C."/>
            <person name="Sibirny A.A."/>
            <person name="Slot J.C."/>
            <person name="Stielow J.B."/>
            <person name="Sun H."/>
            <person name="Kurtzman C.P."/>
            <person name="Blackwell M."/>
            <person name="Grigoriev I.V."/>
            <person name="Jeffries T.W."/>
        </authorList>
    </citation>
    <scope>NUCLEOTIDE SEQUENCE [LARGE SCALE GENOMIC DNA]</scope>
    <source>
        <strain evidence="4 5">DSM 6958</strain>
    </source>
</reference>
<dbReference type="Gene3D" id="2.60.40.790">
    <property type="match status" value="1"/>
</dbReference>
<accession>A0A1E3PCR3</accession>
<evidence type="ECO:0000313" key="5">
    <source>
        <dbReference type="Proteomes" id="UP000095009"/>
    </source>
</evidence>
<proteinExistence type="inferred from homology"/>
<organism evidence="4 5">
    <name type="scientific">Nadsonia fulvescens var. elongata DSM 6958</name>
    <dbReference type="NCBI Taxonomy" id="857566"/>
    <lineage>
        <taxon>Eukaryota</taxon>
        <taxon>Fungi</taxon>
        <taxon>Dikarya</taxon>
        <taxon>Ascomycota</taxon>
        <taxon>Saccharomycotina</taxon>
        <taxon>Dipodascomycetes</taxon>
        <taxon>Dipodascales</taxon>
        <taxon>Dipodascales incertae sedis</taxon>
        <taxon>Nadsonia</taxon>
    </lineage>
</organism>
<evidence type="ECO:0000256" key="2">
    <source>
        <dbReference type="SAM" id="MobiDB-lite"/>
    </source>
</evidence>
<name>A0A1E3PCR3_9ASCO</name>
<feature type="domain" description="CS" evidence="3">
    <location>
        <begin position="5"/>
        <end position="106"/>
    </location>
</feature>
<dbReference type="InterPro" id="IPR007052">
    <property type="entry name" value="CS_dom"/>
</dbReference>
<gene>
    <name evidence="4" type="ORF">NADFUDRAFT_75865</name>
</gene>
<evidence type="ECO:0000313" key="4">
    <source>
        <dbReference type="EMBL" id="ODQ63203.1"/>
    </source>
</evidence>
<dbReference type="Proteomes" id="UP000095009">
    <property type="component" value="Unassembled WGS sequence"/>
</dbReference>
<feature type="compositionally biased region" description="Acidic residues" evidence="2">
    <location>
        <begin position="208"/>
        <end position="227"/>
    </location>
</feature>
<evidence type="ECO:0000259" key="3">
    <source>
        <dbReference type="PROSITE" id="PS51203"/>
    </source>
</evidence>
<dbReference type="EMBL" id="KV454415">
    <property type="protein sequence ID" value="ODQ63203.1"/>
    <property type="molecule type" value="Genomic_DNA"/>
</dbReference>
<dbReference type="GO" id="GO:0005634">
    <property type="term" value="C:nucleus"/>
    <property type="evidence" value="ECO:0007669"/>
    <property type="project" value="EnsemblFungi"/>
</dbReference>
<dbReference type="GO" id="GO:0006457">
    <property type="term" value="P:protein folding"/>
    <property type="evidence" value="ECO:0007669"/>
    <property type="project" value="TreeGrafter"/>
</dbReference>
<feature type="compositionally biased region" description="Gly residues" evidence="2">
    <location>
        <begin position="160"/>
        <end position="178"/>
    </location>
</feature>
<protein>
    <submittedName>
        <fullName evidence="4">HSP20-like chaperone</fullName>
    </submittedName>
</protein>
<dbReference type="GO" id="GO:0005829">
    <property type="term" value="C:cytosol"/>
    <property type="evidence" value="ECO:0007669"/>
    <property type="project" value="TreeGrafter"/>
</dbReference>
<dbReference type="GO" id="GO:0051087">
    <property type="term" value="F:protein-folding chaperone binding"/>
    <property type="evidence" value="ECO:0007669"/>
    <property type="project" value="TreeGrafter"/>
</dbReference>
<dbReference type="PANTHER" id="PTHR22932:SF1">
    <property type="entry name" value="CO-CHAPERONE PROTEIN DAF-41"/>
    <property type="match status" value="1"/>
</dbReference>
<dbReference type="GO" id="GO:0051879">
    <property type="term" value="F:Hsp90 protein binding"/>
    <property type="evidence" value="ECO:0007669"/>
    <property type="project" value="InterPro"/>
</dbReference>
<dbReference type="SUPFAM" id="SSF49764">
    <property type="entry name" value="HSP20-like chaperones"/>
    <property type="match status" value="1"/>
</dbReference>
<feature type="region of interest" description="Disordered" evidence="2">
    <location>
        <begin position="196"/>
        <end position="227"/>
    </location>
</feature>
<evidence type="ECO:0000256" key="1">
    <source>
        <dbReference type="ARBA" id="ARBA00025733"/>
    </source>
</evidence>
<dbReference type="PANTHER" id="PTHR22932">
    <property type="entry name" value="TELOMERASE-BINDING PROTEIN P23 HSP90 CO-CHAPERONE"/>
    <property type="match status" value="1"/>
</dbReference>
<dbReference type="OrthoDB" id="1564555at2759"/>
<dbReference type="PROSITE" id="PS51203">
    <property type="entry name" value="CS"/>
    <property type="match status" value="1"/>
</dbReference>
<dbReference type="InterPro" id="IPR045250">
    <property type="entry name" value="p23-like"/>
</dbReference>